<dbReference type="AlphaFoldDB" id="A0AAD5EHH0"/>
<dbReference type="Proteomes" id="UP001206595">
    <property type="component" value="Unassembled WGS sequence"/>
</dbReference>
<evidence type="ECO:0000313" key="3">
    <source>
        <dbReference type="Proteomes" id="UP001206595"/>
    </source>
</evidence>
<accession>A0AAD5EHH0</accession>
<proteinExistence type="predicted"/>
<evidence type="ECO:0000256" key="1">
    <source>
        <dbReference type="SAM" id="SignalP"/>
    </source>
</evidence>
<keyword evidence="3" id="KW-1185">Reference proteome</keyword>
<reference evidence="2" key="2">
    <citation type="journal article" date="2022" name="Proc. Natl. Acad. Sci. U.S.A.">
        <title>Diploid-dominant life cycles characterize the early evolution of Fungi.</title>
        <authorList>
            <person name="Amses K.R."/>
            <person name="Simmons D.R."/>
            <person name="Longcore J.E."/>
            <person name="Mondo S.J."/>
            <person name="Seto K."/>
            <person name="Jeronimo G.H."/>
            <person name="Bonds A.E."/>
            <person name="Quandt C.A."/>
            <person name="Davis W.J."/>
            <person name="Chang Y."/>
            <person name="Federici B.A."/>
            <person name="Kuo A."/>
            <person name="LaButti K."/>
            <person name="Pangilinan J."/>
            <person name="Andreopoulos W."/>
            <person name="Tritt A."/>
            <person name="Riley R."/>
            <person name="Hundley H."/>
            <person name="Johnson J."/>
            <person name="Lipzen A."/>
            <person name="Barry K."/>
            <person name="Lang B.F."/>
            <person name="Cuomo C.A."/>
            <person name="Buchler N.E."/>
            <person name="Grigoriev I.V."/>
            <person name="Spatafora J.W."/>
            <person name="Stajich J.E."/>
            <person name="James T.Y."/>
        </authorList>
    </citation>
    <scope>NUCLEOTIDE SEQUENCE</scope>
    <source>
        <strain evidence="2">AG</strain>
    </source>
</reference>
<dbReference type="GeneID" id="75918221"/>
<name>A0AAD5EHH0_UMBRA</name>
<gene>
    <name evidence="2" type="ORF">K450DRAFT_268406</name>
</gene>
<reference evidence="2" key="1">
    <citation type="submission" date="2021-06" db="EMBL/GenBank/DDBJ databases">
        <authorList>
            <consortium name="DOE Joint Genome Institute"/>
            <person name="Mondo S.J."/>
            <person name="Amses K.R."/>
            <person name="Simmons D.R."/>
            <person name="Longcore J.E."/>
            <person name="Seto K."/>
            <person name="Alves G.H."/>
            <person name="Bonds A.E."/>
            <person name="Quandt C.A."/>
            <person name="Davis W.J."/>
            <person name="Chang Y."/>
            <person name="Letcher P.M."/>
            <person name="Powell M.J."/>
            <person name="Kuo A."/>
            <person name="Labutti K."/>
            <person name="Pangilinan J."/>
            <person name="Andreopoulos W."/>
            <person name="Tritt A."/>
            <person name="Riley R."/>
            <person name="Hundley H."/>
            <person name="Johnson J."/>
            <person name="Lipzen A."/>
            <person name="Barry K."/>
            <person name="Berbee M.L."/>
            <person name="Buchler N.E."/>
            <person name="Grigoriev I.V."/>
            <person name="Spatafora J.W."/>
            <person name="Stajich J.E."/>
            <person name="James T.Y."/>
        </authorList>
    </citation>
    <scope>NUCLEOTIDE SEQUENCE</scope>
    <source>
        <strain evidence="2">AG</strain>
    </source>
</reference>
<feature type="signal peptide" evidence="1">
    <location>
        <begin position="1"/>
        <end position="26"/>
    </location>
</feature>
<feature type="chain" id="PRO_5041947451" evidence="1">
    <location>
        <begin position="27"/>
        <end position="189"/>
    </location>
</feature>
<comment type="caution">
    <text evidence="2">The sequence shown here is derived from an EMBL/GenBank/DDBJ whole genome shotgun (WGS) entry which is preliminary data.</text>
</comment>
<sequence length="189" mass="21191">MSVVISHIMYTFRIFTLLLLLGAVHGFVIKRSDNPTDTSDPFGLGAVETQVDVIVYLAKSFEKNSRFKHPVLVAIAEQKLEYLLDSSVSRCLTFSGTYSSMQSQQLLVRVQRIVSKLEISLAVFINLKQEFGVYLGIKLLIERIYKLIEITDNATACFSGHVHADSSSTLQELQVAIHAIFDHALEKLK</sequence>
<dbReference type="EMBL" id="MU620896">
    <property type="protein sequence ID" value="KAI8583309.1"/>
    <property type="molecule type" value="Genomic_DNA"/>
</dbReference>
<keyword evidence="1" id="KW-0732">Signal</keyword>
<dbReference type="RefSeq" id="XP_051448313.1">
    <property type="nucleotide sequence ID" value="XM_051592879.1"/>
</dbReference>
<protein>
    <submittedName>
        <fullName evidence="2">Uncharacterized protein</fullName>
    </submittedName>
</protein>
<organism evidence="2 3">
    <name type="scientific">Umbelopsis ramanniana AG</name>
    <dbReference type="NCBI Taxonomy" id="1314678"/>
    <lineage>
        <taxon>Eukaryota</taxon>
        <taxon>Fungi</taxon>
        <taxon>Fungi incertae sedis</taxon>
        <taxon>Mucoromycota</taxon>
        <taxon>Mucoromycotina</taxon>
        <taxon>Umbelopsidomycetes</taxon>
        <taxon>Umbelopsidales</taxon>
        <taxon>Umbelopsidaceae</taxon>
        <taxon>Umbelopsis</taxon>
    </lineage>
</organism>
<evidence type="ECO:0000313" key="2">
    <source>
        <dbReference type="EMBL" id="KAI8583309.1"/>
    </source>
</evidence>